<evidence type="ECO:0000256" key="1">
    <source>
        <dbReference type="ARBA" id="ARBA00004123"/>
    </source>
</evidence>
<accession>A0ABP0XS27</accession>
<protein>
    <recommendedName>
        <fullName evidence="7">TCP domain-containing protein</fullName>
    </recommendedName>
</protein>
<gene>
    <name evidence="8" type="ORF">CITCOLO1_LOCUS1146</name>
</gene>
<dbReference type="EMBL" id="OZ021735">
    <property type="protein sequence ID" value="CAK9309563.1"/>
    <property type="molecule type" value="Genomic_DNA"/>
</dbReference>
<keyword evidence="4" id="KW-0804">Transcription</keyword>
<sequence>MNGVHGIILSQRSHLLGAAKAGQCQCQSQVLVSTTLKIRKNQISQTPSIQNSLNYPFHESPPIIRRRMKTSAAGEIVPVQGGHILRSTGRKDRHSKVFTAKGPRDRRVRLSAHTAIRFYDVQDRLGYDRPSKAVDWLIKKAKFAIDKLQELPPYFPIANGFTDPNPKTRETESSEFGSQLYLPSAVENFAPPLESLFPMSSATTSTNFQGYPVDFILRPTDPARDLALSLHNLHDSPLIPSEEDGNHSPANDQRLISDSIPEGYEGDDAGLWLQQPLLGQNSAAAFSQRVSVQGSLGHSLPIRGWSNQNRQSSVLGGRFDGSSELRTPSRIRGEGREDGVVSGTHSLPPNYRR</sequence>
<evidence type="ECO:0000256" key="4">
    <source>
        <dbReference type="ARBA" id="ARBA00023163"/>
    </source>
</evidence>
<dbReference type="PANTHER" id="PTHR31072:SF240">
    <property type="entry name" value="TRANSCRIPTION FACTOR TCP10"/>
    <property type="match status" value="1"/>
</dbReference>
<keyword evidence="9" id="KW-1185">Reference proteome</keyword>
<reference evidence="8 9" key="1">
    <citation type="submission" date="2024-03" db="EMBL/GenBank/DDBJ databases">
        <authorList>
            <person name="Gkanogiannis A."/>
            <person name="Becerra Lopez-Lavalle L."/>
        </authorList>
    </citation>
    <scope>NUCLEOTIDE SEQUENCE [LARGE SCALE GENOMIC DNA]</scope>
</reference>
<feature type="region of interest" description="Disordered" evidence="6">
    <location>
        <begin position="299"/>
        <end position="353"/>
    </location>
</feature>
<dbReference type="Proteomes" id="UP001642487">
    <property type="component" value="Chromosome 1"/>
</dbReference>
<dbReference type="Pfam" id="PF03634">
    <property type="entry name" value="TCP"/>
    <property type="match status" value="1"/>
</dbReference>
<evidence type="ECO:0000256" key="2">
    <source>
        <dbReference type="ARBA" id="ARBA00023015"/>
    </source>
</evidence>
<dbReference type="PANTHER" id="PTHR31072">
    <property type="entry name" value="TRANSCRIPTION FACTOR TCP4-RELATED"/>
    <property type="match status" value="1"/>
</dbReference>
<name>A0ABP0XS27_9ROSI</name>
<organism evidence="8 9">
    <name type="scientific">Citrullus colocynthis</name>
    <name type="common">colocynth</name>
    <dbReference type="NCBI Taxonomy" id="252529"/>
    <lineage>
        <taxon>Eukaryota</taxon>
        <taxon>Viridiplantae</taxon>
        <taxon>Streptophyta</taxon>
        <taxon>Embryophyta</taxon>
        <taxon>Tracheophyta</taxon>
        <taxon>Spermatophyta</taxon>
        <taxon>Magnoliopsida</taxon>
        <taxon>eudicotyledons</taxon>
        <taxon>Gunneridae</taxon>
        <taxon>Pentapetalae</taxon>
        <taxon>rosids</taxon>
        <taxon>fabids</taxon>
        <taxon>Cucurbitales</taxon>
        <taxon>Cucurbitaceae</taxon>
        <taxon>Benincaseae</taxon>
        <taxon>Citrullus</taxon>
    </lineage>
</organism>
<dbReference type="PROSITE" id="PS51369">
    <property type="entry name" value="TCP"/>
    <property type="match status" value="1"/>
</dbReference>
<evidence type="ECO:0000313" key="8">
    <source>
        <dbReference type="EMBL" id="CAK9309563.1"/>
    </source>
</evidence>
<proteinExistence type="predicted"/>
<keyword evidence="3" id="KW-0238">DNA-binding</keyword>
<keyword evidence="2" id="KW-0805">Transcription regulation</keyword>
<evidence type="ECO:0000259" key="7">
    <source>
        <dbReference type="PROSITE" id="PS51369"/>
    </source>
</evidence>
<dbReference type="InterPro" id="IPR017887">
    <property type="entry name" value="TF_TCP_subgr"/>
</dbReference>
<keyword evidence="5" id="KW-0539">Nucleus</keyword>
<evidence type="ECO:0000256" key="3">
    <source>
        <dbReference type="ARBA" id="ARBA00023125"/>
    </source>
</evidence>
<feature type="compositionally biased region" description="Polar residues" evidence="6">
    <location>
        <begin position="305"/>
        <end position="314"/>
    </location>
</feature>
<feature type="region of interest" description="Disordered" evidence="6">
    <location>
        <begin position="237"/>
        <end position="258"/>
    </location>
</feature>
<evidence type="ECO:0000256" key="6">
    <source>
        <dbReference type="SAM" id="MobiDB-lite"/>
    </source>
</evidence>
<dbReference type="InterPro" id="IPR005333">
    <property type="entry name" value="Transcription_factor_TCP"/>
</dbReference>
<feature type="domain" description="TCP" evidence="7">
    <location>
        <begin position="90"/>
        <end position="148"/>
    </location>
</feature>
<evidence type="ECO:0000313" key="9">
    <source>
        <dbReference type="Proteomes" id="UP001642487"/>
    </source>
</evidence>
<comment type="subcellular location">
    <subcellularLocation>
        <location evidence="1">Nucleus</location>
    </subcellularLocation>
</comment>
<evidence type="ECO:0000256" key="5">
    <source>
        <dbReference type="ARBA" id="ARBA00023242"/>
    </source>
</evidence>